<evidence type="ECO:0000313" key="1">
    <source>
        <dbReference type="EMBL" id="CEK79664.1"/>
    </source>
</evidence>
<accession>A0A0B7AF73</accession>
<protein>
    <submittedName>
        <fullName evidence="1">Uncharacterized protein</fullName>
    </submittedName>
</protein>
<sequence length="64" mass="7371">MHLGTPFDNHLPTVTITSFHDHLTMETSIMLYAGCLRYFLFFFESIYTELSKAEELTSGFTPYG</sequence>
<dbReference type="EMBL" id="HACG01032799">
    <property type="protein sequence ID" value="CEK79664.1"/>
    <property type="molecule type" value="Transcribed_RNA"/>
</dbReference>
<organism evidence="1">
    <name type="scientific">Arion vulgaris</name>
    <dbReference type="NCBI Taxonomy" id="1028688"/>
    <lineage>
        <taxon>Eukaryota</taxon>
        <taxon>Metazoa</taxon>
        <taxon>Spiralia</taxon>
        <taxon>Lophotrochozoa</taxon>
        <taxon>Mollusca</taxon>
        <taxon>Gastropoda</taxon>
        <taxon>Heterobranchia</taxon>
        <taxon>Euthyneura</taxon>
        <taxon>Panpulmonata</taxon>
        <taxon>Eupulmonata</taxon>
        <taxon>Stylommatophora</taxon>
        <taxon>Helicina</taxon>
        <taxon>Arionoidea</taxon>
        <taxon>Arionidae</taxon>
        <taxon>Arion</taxon>
    </lineage>
</organism>
<name>A0A0B7AF73_9EUPU</name>
<gene>
    <name evidence="1" type="primary">ORF116767</name>
</gene>
<dbReference type="AlphaFoldDB" id="A0A0B7AF73"/>
<reference evidence="1" key="1">
    <citation type="submission" date="2014-12" db="EMBL/GenBank/DDBJ databases">
        <title>Insight into the proteome of Arion vulgaris.</title>
        <authorList>
            <person name="Aradska J."/>
            <person name="Bulat T."/>
            <person name="Smidak R."/>
            <person name="Sarate P."/>
            <person name="Gangsoo J."/>
            <person name="Sialana F."/>
            <person name="Bilban M."/>
            <person name="Lubec G."/>
        </authorList>
    </citation>
    <scope>NUCLEOTIDE SEQUENCE</scope>
    <source>
        <tissue evidence="1">Skin</tissue>
    </source>
</reference>
<proteinExistence type="predicted"/>